<keyword evidence="5 6" id="KW-0472">Membrane</keyword>
<feature type="transmembrane region" description="Helical" evidence="6">
    <location>
        <begin position="356"/>
        <end position="383"/>
    </location>
</feature>
<comment type="subcellular location">
    <subcellularLocation>
        <location evidence="1">Cell membrane</location>
        <topology evidence="1">Multi-pass membrane protein</topology>
    </subcellularLocation>
</comment>
<evidence type="ECO:0000313" key="9">
    <source>
        <dbReference type="EMBL" id="TSC92844.1"/>
    </source>
</evidence>
<feature type="domain" description="ABC3 transporter permease C-terminal" evidence="7">
    <location>
        <begin position="269"/>
        <end position="393"/>
    </location>
</feature>
<protein>
    <recommendedName>
        <fullName evidence="11">ABC transport system permease protein</fullName>
    </recommendedName>
</protein>
<proteinExistence type="predicted"/>
<evidence type="ECO:0008006" key="11">
    <source>
        <dbReference type="Google" id="ProtNLM"/>
    </source>
</evidence>
<evidence type="ECO:0000259" key="7">
    <source>
        <dbReference type="Pfam" id="PF02687"/>
    </source>
</evidence>
<evidence type="ECO:0000256" key="3">
    <source>
        <dbReference type="ARBA" id="ARBA00022692"/>
    </source>
</evidence>
<sequence length="400" mass="43663">MNVRDVLRLALRIFKNNRLRTFLTILGISVGIATIVFLVAFGYGVQKITVEKITRADALLALDVLPNTGEKEKPITEQNVEKIAKIDKVAHAEPILQVSGQAEVNSGTGELHSVYGVGEEFFNLDGTSFKPGGSFSARSSDEIVVTPAVLELFSLKKDELPSEKIKLTYFSHPTESGETVRLMDNDEYRVVGVAIDNEDRAIVYLPYNNLRKYFPEKSISALKVKIAAQTDVSAVKSAISAMGYPVSTVIDEIEQLEKGFKVARISLGFLGIVALIVASIGMFNTLTIALLERIKEVGIMKALGASDSDIYKIFMAEAIMIGFLGGVVGIILGLAASTVVNIIFNTLAGVFEGQKVILFSFPIWFVISVILFSCLIAFITGIYPARRAARLNPLEALRYE</sequence>
<keyword evidence="2" id="KW-1003">Cell membrane</keyword>
<dbReference type="EMBL" id="VMGK01000012">
    <property type="protein sequence ID" value="TSC92844.1"/>
    <property type="molecule type" value="Genomic_DNA"/>
</dbReference>
<feature type="transmembrane region" description="Helical" evidence="6">
    <location>
        <begin position="318"/>
        <end position="344"/>
    </location>
</feature>
<dbReference type="Proteomes" id="UP000315689">
    <property type="component" value="Unassembled WGS sequence"/>
</dbReference>
<dbReference type="InterPro" id="IPR003838">
    <property type="entry name" value="ABC3_permease_C"/>
</dbReference>
<dbReference type="GO" id="GO:0005886">
    <property type="term" value="C:plasma membrane"/>
    <property type="evidence" value="ECO:0007669"/>
    <property type="project" value="UniProtKB-SubCell"/>
</dbReference>
<accession>A0A554LJ22</accession>
<dbReference type="PANTHER" id="PTHR30572:SF15">
    <property type="entry name" value="ABC TRANSPORTER PERMEASE"/>
    <property type="match status" value="1"/>
</dbReference>
<dbReference type="InterPro" id="IPR050250">
    <property type="entry name" value="Macrolide_Exporter_MacB"/>
</dbReference>
<evidence type="ECO:0000256" key="1">
    <source>
        <dbReference type="ARBA" id="ARBA00004651"/>
    </source>
</evidence>
<evidence type="ECO:0000256" key="6">
    <source>
        <dbReference type="SAM" id="Phobius"/>
    </source>
</evidence>
<name>A0A554LJ22_9BACT</name>
<evidence type="ECO:0000313" key="10">
    <source>
        <dbReference type="Proteomes" id="UP000315689"/>
    </source>
</evidence>
<feature type="transmembrane region" description="Helical" evidence="6">
    <location>
        <begin position="21"/>
        <end position="45"/>
    </location>
</feature>
<evidence type="ECO:0000256" key="5">
    <source>
        <dbReference type="ARBA" id="ARBA00023136"/>
    </source>
</evidence>
<evidence type="ECO:0000256" key="2">
    <source>
        <dbReference type="ARBA" id="ARBA00022475"/>
    </source>
</evidence>
<feature type="domain" description="MacB-like periplasmic core" evidence="8">
    <location>
        <begin position="21"/>
        <end position="241"/>
    </location>
</feature>
<dbReference type="Pfam" id="PF12704">
    <property type="entry name" value="MacB_PCD"/>
    <property type="match status" value="1"/>
</dbReference>
<evidence type="ECO:0000259" key="8">
    <source>
        <dbReference type="Pfam" id="PF12704"/>
    </source>
</evidence>
<evidence type="ECO:0000256" key="4">
    <source>
        <dbReference type="ARBA" id="ARBA00022989"/>
    </source>
</evidence>
<dbReference type="AlphaFoldDB" id="A0A554LJ22"/>
<dbReference type="GO" id="GO:0022857">
    <property type="term" value="F:transmembrane transporter activity"/>
    <property type="evidence" value="ECO:0007669"/>
    <property type="project" value="TreeGrafter"/>
</dbReference>
<comment type="caution">
    <text evidence="9">The sequence shown here is derived from an EMBL/GenBank/DDBJ whole genome shotgun (WGS) entry which is preliminary data.</text>
</comment>
<organism evidence="9 10">
    <name type="scientific">Candidatus Berkelbacteria bacterium Licking1014_7</name>
    <dbReference type="NCBI Taxonomy" id="2017147"/>
    <lineage>
        <taxon>Bacteria</taxon>
        <taxon>Candidatus Berkelbacteria</taxon>
    </lineage>
</organism>
<reference evidence="9 10" key="1">
    <citation type="submission" date="2017-07" db="EMBL/GenBank/DDBJ databases">
        <title>Mechanisms for carbon and nitrogen cycling indicate functional differentiation within the Candidate Phyla Radiation.</title>
        <authorList>
            <person name="Danczak R.E."/>
            <person name="Johnston M.D."/>
            <person name="Kenah C."/>
            <person name="Slattery M."/>
            <person name="Wrighton K.C."/>
            <person name="Wilkins M.J."/>
        </authorList>
    </citation>
    <scope>NUCLEOTIDE SEQUENCE [LARGE SCALE GENOMIC DNA]</scope>
    <source>
        <strain evidence="9">Licking1014_7</strain>
    </source>
</reference>
<gene>
    <name evidence="9" type="ORF">CEN89_426</name>
</gene>
<dbReference type="Pfam" id="PF02687">
    <property type="entry name" value="FtsX"/>
    <property type="match status" value="1"/>
</dbReference>
<keyword evidence="3 6" id="KW-0812">Transmembrane</keyword>
<dbReference type="PANTHER" id="PTHR30572">
    <property type="entry name" value="MEMBRANE COMPONENT OF TRANSPORTER-RELATED"/>
    <property type="match status" value="1"/>
</dbReference>
<feature type="transmembrane region" description="Helical" evidence="6">
    <location>
        <begin position="267"/>
        <end position="291"/>
    </location>
</feature>
<dbReference type="InterPro" id="IPR025857">
    <property type="entry name" value="MacB_PCD"/>
</dbReference>
<keyword evidence="4 6" id="KW-1133">Transmembrane helix</keyword>